<dbReference type="InterPro" id="IPR042100">
    <property type="entry name" value="Bug_dom1"/>
</dbReference>
<name>A0A3A9JV60_9PROT</name>
<dbReference type="Gene3D" id="3.40.190.10">
    <property type="entry name" value="Periplasmic binding protein-like II"/>
    <property type="match status" value="1"/>
</dbReference>
<evidence type="ECO:0000313" key="3">
    <source>
        <dbReference type="EMBL" id="RKK02899.1"/>
    </source>
</evidence>
<feature type="chain" id="PRO_5017324967" evidence="2">
    <location>
        <begin position="19"/>
        <end position="317"/>
    </location>
</feature>
<dbReference type="EMBL" id="RFLX01000013">
    <property type="protein sequence ID" value="RMI20204.1"/>
    <property type="molecule type" value="Genomic_DNA"/>
</dbReference>
<evidence type="ECO:0000313" key="4">
    <source>
        <dbReference type="EMBL" id="RMI20204.1"/>
    </source>
</evidence>
<dbReference type="Proteomes" id="UP000274097">
    <property type="component" value="Unassembled WGS sequence"/>
</dbReference>
<dbReference type="PANTHER" id="PTHR42928">
    <property type="entry name" value="TRICARBOXYLATE-BINDING PROTEIN"/>
    <property type="match status" value="1"/>
</dbReference>
<dbReference type="PANTHER" id="PTHR42928:SF5">
    <property type="entry name" value="BLR1237 PROTEIN"/>
    <property type="match status" value="1"/>
</dbReference>
<organism evidence="3 6">
    <name type="scientific">Teichococcus wenyumeiae</name>
    <dbReference type="NCBI Taxonomy" id="2478470"/>
    <lineage>
        <taxon>Bacteria</taxon>
        <taxon>Pseudomonadati</taxon>
        <taxon>Pseudomonadota</taxon>
        <taxon>Alphaproteobacteria</taxon>
        <taxon>Acetobacterales</taxon>
        <taxon>Roseomonadaceae</taxon>
        <taxon>Roseomonas</taxon>
    </lineage>
</organism>
<proteinExistence type="inferred from homology"/>
<reference evidence="3 6" key="1">
    <citation type="submission" date="2018-09" db="EMBL/GenBank/DDBJ databases">
        <title>Roseomonas sp. nov., isolated from feces of Tibetan antelopes in the Qinghai-Tibet plateau, China.</title>
        <authorList>
            <person name="Tian Z."/>
        </authorList>
    </citation>
    <scope>NUCLEOTIDE SEQUENCE [LARGE SCALE GENOMIC DNA]</scope>
    <source>
        <strain evidence="4 5">Z23</strain>
        <strain evidence="3 6">Z24</strain>
    </source>
</reference>
<dbReference type="OrthoDB" id="7253629at2"/>
<evidence type="ECO:0000256" key="1">
    <source>
        <dbReference type="ARBA" id="ARBA00006987"/>
    </source>
</evidence>
<dbReference type="InParanoid" id="A0A3A9JV60"/>
<dbReference type="EMBL" id="RAQU01000118">
    <property type="protein sequence ID" value="RKK02899.1"/>
    <property type="molecule type" value="Genomic_DNA"/>
</dbReference>
<dbReference type="Gene3D" id="3.40.190.150">
    <property type="entry name" value="Bordetella uptake gene, domain 1"/>
    <property type="match status" value="1"/>
</dbReference>
<keyword evidence="5" id="KW-1185">Reference proteome</keyword>
<dbReference type="RefSeq" id="WP_120639529.1">
    <property type="nucleotide sequence ID" value="NZ_RAQU01000118.1"/>
</dbReference>
<dbReference type="Pfam" id="PF03401">
    <property type="entry name" value="TctC"/>
    <property type="match status" value="1"/>
</dbReference>
<feature type="signal peptide" evidence="2">
    <location>
        <begin position="1"/>
        <end position="18"/>
    </location>
</feature>
<evidence type="ECO:0000256" key="2">
    <source>
        <dbReference type="SAM" id="SignalP"/>
    </source>
</evidence>
<keyword evidence="2" id="KW-0732">Signal</keyword>
<dbReference type="PIRSF" id="PIRSF017082">
    <property type="entry name" value="YflP"/>
    <property type="match status" value="1"/>
</dbReference>
<dbReference type="Proteomes" id="UP000278036">
    <property type="component" value="Unassembled WGS sequence"/>
</dbReference>
<sequence>MLRLAALLFCGLISVAQAQLPDRPVRIVLPSPPGGTADIVARLLAETAAPHLAKGVVVDNKPGANGNIALAEAARAAPDGSTLFLCAFGPCGANPSLYPQQGFDLRKDFAGLILVGTVQNVMTVRPGLPAATLQEVLALVKARPGAVSFASSGVGASNHLGPEMLRGRFGLDWVHVPYRGSGPATTDLIAGNVDVFFDNVPSILPHLRSGAVRPIAVLSAQRAPELPEVPTFAEAGVPGVVIESWFGLIAPAQVPAGTLASLNAAFGKALANPALRRRFTELGVAPLGGSTQQATDHMHAEIARWAEVIRQNGIRAE</sequence>
<dbReference type="InterPro" id="IPR005064">
    <property type="entry name" value="BUG"/>
</dbReference>
<protein>
    <submittedName>
        <fullName evidence="3">Tripartite tricarboxylate transporter substrate binding protein</fullName>
    </submittedName>
</protein>
<evidence type="ECO:0000313" key="6">
    <source>
        <dbReference type="Proteomes" id="UP000278036"/>
    </source>
</evidence>
<gene>
    <name evidence="3" type="ORF">D6Z83_17365</name>
    <name evidence="4" type="ORF">EBE87_17150</name>
</gene>
<dbReference type="AlphaFoldDB" id="A0A3A9JV60"/>
<evidence type="ECO:0000313" key="5">
    <source>
        <dbReference type="Proteomes" id="UP000274097"/>
    </source>
</evidence>
<comment type="caution">
    <text evidence="3">The sequence shown here is derived from an EMBL/GenBank/DDBJ whole genome shotgun (WGS) entry which is preliminary data.</text>
</comment>
<accession>A0A3A9JV60</accession>
<dbReference type="CDD" id="cd13578">
    <property type="entry name" value="PBP2_Bug27"/>
    <property type="match status" value="1"/>
</dbReference>
<comment type="similarity">
    <text evidence="1">Belongs to the UPF0065 (bug) family.</text>
</comment>
<dbReference type="SUPFAM" id="SSF53850">
    <property type="entry name" value="Periplasmic binding protein-like II"/>
    <property type="match status" value="1"/>
</dbReference>